<dbReference type="AlphaFoldDB" id="A0A1F5ZGJ4"/>
<evidence type="ECO:0000313" key="11">
    <source>
        <dbReference type="Proteomes" id="UP000177268"/>
    </source>
</evidence>
<feature type="transmembrane region" description="Helical" evidence="8">
    <location>
        <begin position="374"/>
        <end position="393"/>
    </location>
</feature>
<organism evidence="10 11">
    <name type="scientific">Candidatus Gottesmanbacteria bacterium RBG_13_45_10</name>
    <dbReference type="NCBI Taxonomy" id="1798370"/>
    <lineage>
        <taxon>Bacteria</taxon>
        <taxon>Candidatus Gottesmaniibacteriota</taxon>
    </lineage>
</organism>
<dbReference type="EMBL" id="MFIZ01000028">
    <property type="protein sequence ID" value="OGG11444.1"/>
    <property type="molecule type" value="Genomic_DNA"/>
</dbReference>
<evidence type="ECO:0000256" key="2">
    <source>
        <dbReference type="ARBA" id="ARBA00022475"/>
    </source>
</evidence>
<keyword evidence="5 8" id="KW-0812">Transmembrane</keyword>
<evidence type="ECO:0000256" key="6">
    <source>
        <dbReference type="ARBA" id="ARBA00022989"/>
    </source>
</evidence>
<evidence type="ECO:0000256" key="8">
    <source>
        <dbReference type="SAM" id="Phobius"/>
    </source>
</evidence>
<feature type="transmembrane region" description="Helical" evidence="8">
    <location>
        <begin position="12"/>
        <end position="30"/>
    </location>
</feature>
<dbReference type="GO" id="GO:0016763">
    <property type="term" value="F:pentosyltransferase activity"/>
    <property type="evidence" value="ECO:0007669"/>
    <property type="project" value="TreeGrafter"/>
</dbReference>
<dbReference type="GO" id="GO:0005886">
    <property type="term" value="C:plasma membrane"/>
    <property type="evidence" value="ECO:0007669"/>
    <property type="project" value="UniProtKB-SubCell"/>
</dbReference>
<comment type="subcellular location">
    <subcellularLocation>
        <location evidence="1">Cell membrane</location>
        <topology evidence="1">Multi-pass membrane protein</topology>
    </subcellularLocation>
</comment>
<evidence type="ECO:0000256" key="3">
    <source>
        <dbReference type="ARBA" id="ARBA00022676"/>
    </source>
</evidence>
<protein>
    <recommendedName>
        <fullName evidence="9">Glycosyltransferase RgtA/B/C/D-like domain-containing protein</fullName>
    </recommendedName>
</protein>
<keyword evidence="2" id="KW-1003">Cell membrane</keyword>
<keyword evidence="3" id="KW-0328">Glycosyltransferase</keyword>
<evidence type="ECO:0000256" key="7">
    <source>
        <dbReference type="ARBA" id="ARBA00023136"/>
    </source>
</evidence>
<comment type="caution">
    <text evidence="10">The sequence shown here is derived from an EMBL/GenBank/DDBJ whole genome shotgun (WGS) entry which is preliminary data.</text>
</comment>
<feature type="transmembrane region" description="Helical" evidence="8">
    <location>
        <begin position="187"/>
        <end position="202"/>
    </location>
</feature>
<evidence type="ECO:0000256" key="1">
    <source>
        <dbReference type="ARBA" id="ARBA00004651"/>
    </source>
</evidence>
<feature type="transmembrane region" description="Helical" evidence="8">
    <location>
        <begin position="339"/>
        <end position="362"/>
    </location>
</feature>
<evidence type="ECO:0000256" key="4">
    <source>
        <dbReference type="ARBA" id="ARBA00022679"/>
    </source>
</evidence>
<sequence>MVTTFWHRHRTAILLSFIFVVALFFRLYHIHTIPFGLNNDAAWEGSAALDILRGNWQNYLPYAAEGWRGEGIVRIVVAMLIPIIGPTPLAIQLPTIIFGLVLLIPLYFLIRRLFSERLAFLTTFFVATSGWHITMSKSGWRAITVPLFATLFFWSVQEMLHQRKPVWSIISGVSLALSLYSYDAGRMIPFFALLLFLCWVATHQKPLQYHIKNIAILLVAFIITAAPMGYYAMFHWENFIGRSNFLFVGNAVAKSRSWKPIWDNVSATALLFTHRGNGNDFFVDAPLLDPPAKWLFPIGFVIALWYALRAKQRRFQFMLAWFFVSLVPPLLSVPNGNRAIGAIPTAFFFVSLGAVGIADFFAHALNKYRHLIRTLIVGFICVFTGATTFLLYLGPHHVELPGFYPETRVATDYIKTVLDTHDIYITDNFPRELLTYSFYRGGDPFIKNYTWFPQKESMLDITPNPNRGIVFVLLPTEDTMSFIDTLLTRFPHARRFLLPYTTSGVYRDAAIIVEVPQNSVRR</sequence>
<keyword evidence="7 8" id="KW-0472">Membrane</keyword>
<feature type="transmembrane region" description="Helical" evidence="8">
    <location>
        <begin position="89"/>
        <end position="110"/>
    </location>
</feature>
<dbReference type="PANTHER" id="PTHR33908:SF11">
    <property type="entry name" value="MEMBRANE PROTEIN"/>
    <property type="match status" value="1"/>
</dbReference>
<accession>A0A1F5ZGJ4</accession>
<feature type="domain" description="Glycosyltransferase RgtA/B/C/D-like" evidence="9">
    <location>
        <begin position="78"/>
        <end position="225"/>
    </location>
</feature>
<evidence type="ECO:0000313" key="10">
    <source>
        <dbReference type="EMBL" id="OGG11444.1"/>
    </source>
</evidence>
<keyword evidence="4" id="KW-0808">Transferase</keyword>
<gene>
    <name evidence="10" type="ORF">A2Z00_05690</name>
</gene>
<feature type="transmembrane region" description="Helical" evidence="8">
    <location>
        <begin position="315"/>
        <end position="333"/>
    </location>
</feature>
<evidence type="ECO:0000259" key="9">
    <source>
        <dbReference type="Pfam" id="PF13231"/>
    </source>
</evidence>
<dbReference type="Pfam" id="PF13231">
    <property type="entry name" value="PMT_2"/>
    <property type="match status" value="1"/>
</dbReference>
<evidence type="ECO:0000256" key="5">
    <source>
        <dbReference type="ARBA" id="ARBA00022692"/>
    </source>
</evidence>
<feature type="transmembrane region" description="Helical" evidence="8">
    <location>
        <begin position="117"/>
        <end position="133"/>
    </location>
</feature>
<dbReference type="GO" id="GO:0009103">
    <property type="term" value="P:lipopolysaccharide biosynthetic process"/>
    <property type="evidence" value="ECO:0007669"/>
    <property type="project" value="UniProtKB-ARBA"/>
</dbReference>
<feature type="transmembrane region" description="Helical" evidence="8">
    <location>
        <begin position="291"/>
        <end position="308"/>
    </location>
</feature>
<name>A0A1F5ZGJ4_9BACT</name>
<reference evidence="10 11" key="1">
    <citation type="journal article" date="2016" name="Nat. Commun.">
        <title>Thousands of microbial genomes shed light on interconnected biogeochemical processes in an aquifer system.</title>
        <authorList>
            <person name="Anantharaman K."/>
            <person name="Brown C.T."/>
            <person name="Hug L.A."/>
            <person name="Sharon I."/>
            <person name="Castelle C.J."/>
            <person name="Probst A.J."/>
            <person name="Thomas B.C."/>
            <person name="Singh A."/>
            <person name="Wilkins M.J."/>
            <person name="Karaoz U."/>
            <person name="Brodie E.L."/>
            <person name="Williams K.H."/>
            <person name="Hubbard S.S."/>
            <person name="Banfield J.F."/>
        </authorList>
    </citation>
    <scope>NUCLEOTIDE SEQUENCE [LARGE SCALE GENOMIC DNA]</scope>
</reference>
<dbReference type="STRING" id="1798370.A2Z00_05690"/>
<dbReference type="InterPro" id="IPR038731">
    <property type="entry name" value="RgtA/B/C-like"/>
</dbReference>
<dbReference type="Proteomes" id="UP000177268">
    <property type="component" value="Unassembled WGS sequence"/>
</dbReference>
<dbReference type="InterPro" id="IPR050297">
    <property type="entry name" value="LipidA_mod_glycosyltrf_83"/>
</dbReference>
<dbReference type="PANTHER" id="PTHR33908">
    <property type="entry name" value="MANNOSYLTRANSFERASE YKCB-RELATED"/>
    <property type="match status" value="1"/>
</dbReference>
<feature type="transmembrane region" description="Helical" evidence="8">
    <location>
        <begin position="214"/>
        <end position="233"/>
    </location>
</feature>
<keyword evidence="6 8" id="KW-1133">Transmembrane helix</keyword>
<proteinExistence type="predicted"/>